<dbReference type="Proteomes" id="UP000294616">
    <property type="component" value="Unassembled WGS sequence"/>
</dbReference>
<evidence type="ECO:0000256" key="2">
    <source>
        <dbReference type="ARBA" id="ARBA00022670"/>
    </source>
</evidence>
<organism evidence="6 7">
    <name type="scientific">Albibacterium bauzanense</name>
    <dbReference type="NCBI Taxonomy" id="653929"/>
    <lineage>
        <taxon>Bacteria</taxon>
        <taxon>Pseudomonadati</taxon>
        <taxon>Bacteroidota</taxon>
        <taxon>Sphingobacteriia</taxon>
        <taxon>Sphingobacteriales</taxon>
        <taxon>Sphingobacteriaceae</taxon>
        <taxon>Albibacterium</taxon>
    </lineage>
</organism>
<comment type="similarity">
    <text evidence="1">Belongs to the peptidase C40 family.</text>
</comment>
<dbReference type="SUPFAM" id="SSF54001">
    <property type="entry name" value="Cysteine proteinases"/>
    <property type="match status" value="1"/>
</dbReference>
<dbReference type="InterPro" id="IPR051202">
    <property type="entry name" value="Peptidase_C40"/>
</dbReference>
<name>A0A4R1M1W5_9SPHI</name>
<evidence type="ECO:0000256" key="1">
    <source>
        <dbReference type="ARBA" id="ARBA00007074"/>
    </source>
</evidence>
<comment type="caution">
    <text evidence="6">The sequence shown here is derived from an EMBL/GenBank/DDBJ whole genome shotgun (WGS) entry which is preliminary data.</text>
</comment>
<dbReference type="InterPro" id="IPR041382">
    <property type="entry name" value="SH3_16"/>
</dbReference>
<dbReference type="InterPro" id="IPR038765">
    <property type="entry name" value="Papain-like_cys_pep_sf"/>
</dbReference>
<dbReference type="OrthoDB" id="9813368at2"/>
<proteinExistence type="inferred from homology"/>
<gene>
    <name evidence="6" type="ORF">C8N28_0286</name>
</gene>
<keyword evidence="4" id="KW-0788">Thiol protease</keyword>
<evidence type="ECO:0000313" key="6">
    <source>
        <dbReference type="EMBL" id="TCK84990.1"/>
    </source>
</evidence>
<evidence type="ECO:0000313" key="7">
    <source>
        <dbReference type="Proteomes" id="UP000294616"/>
    </source>
</evidence>
<dbReference type="Gene3D" id="3.90.1720.10">
    <property type="entry name" value="endopeptidase domain like (from Nostoc punctiforme)"/>
    <property type="match status" value="1"/>
</dbReference>
<dbReference type="Pfam" id="PF18348">
    <property type="entry name" value="SH3_16"/>
    <property type="match status" value="1"/>
</dbReference>
<dbReference type="Pfam" id="PF00877">
    <property type="entry name" value="NLPC_P60"/>
    <property type="match status" value="1"/>
</dbReference>
<keyword evidence="2" id="KW-0645">Protease</keyword>
<dbReference type="InterPro" id="IPR000064">
    <property type="entry name" value="NLP_P60_dom"/>
</dbReference>
<sequence>MTQYGICSLSLIPLRAEPSHKSEMTSEVLFGDCFEILDEQQSWSLIKLAHDNYEGWVDTKQITPVNFDLYKEITHHVQAVSDLSSHGILMRLGHDEMLHILPGSTLPLLQEDGLFTIGETEYMFLGLSINPDARNITKEIEEVARFYINAPYLWGGRSMFGIDCSGFTQIVYKHFGVKIPRDAYQQAGEGKTIDFLQKTLPGDLAFFDSEDGKIVHVGILLNDSEIIHSSGKVKVDKIDENGIFSLEEQKYTHKLRIIKRLAHY</sequence>
<dbReference type="RefSeq" id="WP_132220827.1">
    <property type="nucleotide sequence ID" value="NZ_SMGO01000001.1"/>
</dbReference>
<dbReference type="GO" id="GO:0006508">
    <property type="term" value="P:proteolysis"/>
    <property type="evidence" value="ECO:0007669"/>
    <property type="project" value="UniProtKB-KW"/>
</dbReference>
<protein>
    <submittedName>
        <fullName evidence="6">SH3 domain-containing protein</fullName>
    </submittedName>
</protein>
<dbReference type="GO" id="GO:0008234">
    <property type="term" value="F:cysteine-type peptidase activity"/>
    <property type="evidence" value="ECO:0007669"/>
    <property type="project" value="UniProtKB-KW"/>
</dbReference>
<dbReference type="PROSITE" id="PS51935">
    <property type="entry name" value="NLPC_P60"/>
    <property type="match status" value="1"/>
</dbReference>
<accession>A0A4R1M1W5</accession>
<keyword evidence="7" id="KW-1185">Reference proteome</keyword>
<feature type="domain" description="NlpC/P60" evidence="5">
    <location>
        <begin position="134"/>
        <end position="258"/>
    </location>
</feature>
<dbReference type="EMBL" id="SMGO01000001">
    <property type="protein sequence ID" value="TCK84990.1"/>
    <property type="molecule type" value="Genomic_DNA"/>
</dbReference>
<evidence type="ECO:0000256" key="3">
    <source>
        <dbReference type="ARBA" id="ARBA00022801"/>
    </source>
</evidence>
<dbReference type="PANTHER" id="PTHR47053">
    <property type="entry name" value="MUREIN DD-ENDOPEPTIDASE MEPH-RELATED"/>
    <property type="match status" value="1"/>
</dbReference>
<dbReference type="PANTHER" id="PTHR47053:SF1">
    <property type="entry name" value="MUREIN DD-ENDOPEPTIDASE MEPH-RELATED"/>
    <property type="match status" value="1"/>
</dbReference>
<reference evidence="6 7" key="1">
    <citation type="submission" date="2019-03" db="EMBL/GenBank/DDBJ databases">
        <title>Genomic Encyclopedia of Archaeal and Bacterial Type Strains, Phase II (KMG-II): from individual species to whole genera.</title>
        <authorList>
            <person name="Goeker M."/>
        </authorList>
    </citation>
    <scope>NUCLEOTIDE SEQUENCE [LARGE SCALE GENOMIC DNA]</scope>
    <source>
        <strain evidence="6 7">DSM 22554</strain>
    </source>
</reference>
<dbReference type="Gene3D" id="2.30.30.40">
    <property type="entry name" value="SH3 Domains"/>
    <property type="match status" value="1"/>
</dbReference>
<keyword evidence="3" id="KW-0378">Hydrolase</keyword>
<evidence type="ECO:0000256" key="4">
    <source>
        <dbReference type="ARBA" id="ARBA00022807"/>
    </source>
</evidence>
<evidence type="ECO:0000259" key="5">
    <source>
        <dbReference type="PROSITE" id="PS51935"/>
    </source>
</evidence>
<dbReference type="AlphaFoldDB" id="A0A4R1M1W5"/>